<evidence type="ECO:0000256" key="9">
    <source>
        <dbReference type="ARBA" id="ARBA00023136"/>
    </source>
</evidence>
<keyword evidence="7 11" id="KW-0833">Ubl conjugation pathway</keyword>
<evidence type="ECO:0000313" key="13">
    <source>
        <dbReference type="EMBL" id="KAK1686040.1"/>
    </source>
</evidence>
<evidence type="ECO:0000256" key="1">
    <source>
        <dbReference type="ARBA" id="ARBA00000900"/>
    </source>
</evidence>
<keyword evidence="4 11" id="KW-0808">Transferase</keyword>
<dbReference type="Pfam" id="PF00097">
    <property type="entry name" value="zf-C3HC4"/>
    <property type="match status" value="1"/>
</dbReference>
<sequence>MSTSGNSVVGDGGGSFECNINSELPHEPIVTLCGHLFCWPCLYKWLHIHSHSPECLVCKAVVEEGKLVPLYSRDKDRVDHLEGKAFDKQCATI</sequence>
<evidence type="ECO:0000256" key="4">
    <source>
        <dbReference type="ARBA" id="ARBA00022679"/>
    </source>
</evidence>
<dbReference type="InterPro" id="IPR017907">
    <property type="entry name" value="Znf_RING_CS"/>
</dbReference>
<evidence type="ECO:0000256" key="3">
    <source>
        <dbReference type="ARBA" id="ARBA00004906"/>
    </source>
</evidence>
<reference evidence="13" key="1">
    <citation type="submission" date="2023-07" db="EMBL/GenBank/DDBJ databases">
        <title>A chromosome-level genome assembly of Lolium multiflorum.</title>
        <authorList>
            <person name="Chen Y."/>
            <person name="Copetti D."/>
            <person name="Kolliker R."/>
            <person name="Studer B."/>
        </authorList>
    </citation>
    <scope>NUCLEOTIDE SEQUENCE</scope>
    <source>
        <strain evidence="13">02402/16</strain>
        <tissue evidence="13">Leaf</tissue>
    </source>
</reference>
<gene>
    <name evidence="13" type="ORF">QYE76_046888</name>
</gene>
<evidence type="ECO:0000259" key="12">
    <source>
        <dbReference type="PROSITE" id="PS50089"/>
    </source>
</evidence>
<dbReference type="AlphaFoldDB" id="A0AAD8WZ28"/>
<evidence type="ECO:0000256" key="5">
    <source>
        <dbReference type="ARBA" id="ARBA00022723"/>
    </source>
</evidence>
<comment type="subcellular location">
    <subcellularLocation>
        <location evidence="2">Endomembrane system</location>
    </subcellularLocation>
    <subcellularLocation>
        <location evidence="11">Endoplasmic reticulum membrane</location>
        <topology evidence="11">Single-pass type IV membrane protein</topology>
    </subcellularLocation>
</comment>
<dbReference type="SUPFAM" id="SSF57850">
    <property type="entry name" value="RING/U-box"/>
    <property type="match status" value="1"/>
</dbReference>
<dbReference type="GO" id="GO:0008270">
    <property type="term" value="F:zinc ion binding"/>
    <property type="evidence" value="ECO:0007669"/>
    <property type="project" value="UniProtKB-KW"/>
</dbReference>
<dbReference type="GO" id="GO:0061630">
    <property type="term" value="F:ubiquitin protein ligase activity"/>
    <property type="evidence" value="ECO:0007669"/>
    <property type="project" value="UniProtKB-UniRule"/>
</dbReference>
<dbReference type="InterPro" id="IPR001841">
    <property type="entry name" value="Znf_RING"/>
</dbReference>
<feature type="domain" description="RING-type" evidence="12">
    <location>
        <begin position="18"/>
        <end position="59"/>
    </location>
</feature>
<proteinExistence type="predicted"/>
<dbReference type="InterPro" id="IPR013083">
    <property type="entry name" value="Znf_RING/FYVE/PHD"/>
</dbReference>
<dbReference type="EMBL" id="JAUUTY010000002">
    <property type="protein sequence ID" value="KAK1686040.1"/>
    <property type="molecule type" value="Genomic_DNA"/>
</dbReference>
<keyword evidence="9" id="KW-0472">Membrane</keyword>
<evidence type="ECO:0000256" key="7">
    <source>
        <dbReference type="ARBA" id="ARBA00022786"/>
    </source>
</evidence>
<dbReference type="GO" id="GO:0005789">
    <property type="term" value="C:endoplasmic reticulum membrane"/>
    <property type="evidence" value="ECO:0007669"/>
    <property type="project" value="UniProtKB-SubCell"/>
</dbReference>
<evidence type="ECO:0000313" key="14">
    <source>
        <dbReference type="Proteomes" id="UP001231189"/>
    </source>
</evidence>
<dbReference type="InterPro" id="IPR045103">
    <property type="entry name" value="RNF5/RNF185-like"/>
</dbReference>
<dbReference type="GO" id="GO:0006511">
    <property type="term" value="P:ubiquitin-dependent protein catabolic process"/>
    <property type="evidence" value="ECO:0007669"/>
    <property type="project" value="UniProtKB-UniRule"/>
</dbReference>
<evidence type="ECO:0000256" key="6">
    <source>
        <dbReference type="ARBA" id="ARBA00022771"/>
    </source>
</evidence>
<keyword evidence="8 11" id="KW-0862">Zinc</keyword>
<dbReference type="PANTHER" id="PTHR12313">
    <property type="entry name" value="E3 UBIQUITIN-PROTEIN LIGASE RNF5-RELATED"/>
    <property type="match status" value="1"/>
</dbReference>
<dbReference type="SMART" id="SM00184">
    <property type="entry name" value="RING"/>
    <property type="match status" value="1"/>
</dbReference>
<dbReference type="Proteomes" id="UP001231189">
    <property type="component" value="Unassembled WGS sequence"/>
</dbReference>
<dbReference type="PROSITE" id="PS50089">
    <property type="entry name" value="ZF_RING_2"/>
    <property type="match status" value="1"/>
</dbReference>
<keyword evidence="14" id="KW-1185">Reference proteome</keyword>
<evidence type="ECO:0000256" key="11">
    <source>
        <dbReference type="RuleBase" id="RU369090"/>
    </source>
</evidence>
<dbReference type="PROSITE" id="PS00518">
    <property type="entry name" value="ZF_RING_1"/>
    <property type="match status" value="1"/>
</dbReference>
<dbReference type="Gene3D" id="3.30.40.10">
    <property type="entry name" value="Zinc/RING finger domain, C3HC4 (zinc finger)"/>
    <property type="match status" value="1"/>
</dbReference>
<keyword evidence="11" id="KW-0256">Endoplasmic reticulum</keyword>
<keyword evidence="5 11" id="KW-0479">Metal-binding</keyword>
<comment type="catalytic activity">
    <reaction evidence="1 11">
        <text>S-ubiquitinyl-[E2 ubiquitin-conjugating enzyme]-L-cysteine + [acceptor protein]-L-lysine = [E2 ubiquitin-conjugating enzyme]-L-cysteine + N(6)-ubiquitinyl-[acceptor protein]-L-lysine.</text>
        <dbReference type="EC" id="2.3.2.27"/>
    </reaction>
</comment>
<comment type="pathway">
    <text evidence="3 11">Protein modification; protein ubiquitination.</text>
</comment>
<keyword evidence="6 10" id="KW-0863">Zinc-finger</keyword>
<comment type="domain">
    <text evidence="11">The RING-type zinc finger domain is responsible for E3 ligase activity.</text>
</comment>
<name>A0AAD8WZ28_LOLMU</name>
<dbReference type="InterPro" id="IPR018957">
    <property type="entry name" value="Znf_C3HC4_RING-type"/>
</dbReference>
<comment type="function">
    <text evidence="11">E3 ubiquitin-protein ligase.</text>
</comment>
<evidence type="ECO:0000256" key="8">
    <source>
        <dbReference type="ARBA" id="ARBA00022833"/>
    </source>
</evidence>
<evidence type="ECO:0000256" key="2">
    <source>
        <dbReference type="ARBA" id="ARBA00004308"/>
    </source>
</evidence>
<dbReference type="EC" id="2.3.2.27" evidence="11"/>
<evidence type="ECO:0000256" key="10">
    <source>
        <dbReference type="PROSITE-ProRule" id="PRU00175"/>
    </source>
</evidence>
<comment type="caution">
    <text evidence="13">The sequence shown here is derived from an EMBL/GenBank/DDBJ whole genome shotgun (WGS) entry which is preliminary data.</text>
</comment>
<organism evidence="13 14">
    <name type="scientific">Lolium multiflorum</name>
    <name type="common">Italian ryegrass</name>
    <name type="synonym">Lolium perenne subsp. multiflorum</name>
    <dbReference type="NCBI Taxonomy" id="4521"/>
    <lineage>
        <taxon>Eukaryota</taxon>
        <taxon>Viridiplantae</taxon>
        <taxon>Streptophyta</taxon>
        <taxon>Embryophyta</taxon>
        <taxon>Tracheophyta</taxon>
        <taxon>Spermatophyta</taxon>
        <taxon>Magnoliopsida</taxon>
        <taxon>Liliopsida</taxon>
        <taxon>Poales</taxon>
        <taxon>Poaceae</taxon>
        <taxon>BOP clade</taxon>
        <taxon>Pooideae</taxon>
        <taxon>Poodae</taxon>
        <taxon>Poeae</taxon>
        <taxon>Poeae Chloroplast Group 2 (Poeae type)</taxon>
        <taxon>Loliodinae</taxon>
        <taxon>Loliinae</taxon>
        <taxon>Lolium</taxon>
    </lineage>
</organism>
<protein>
    <recommendedName>
        <fullName evidence="11">E3 ubiquitin-protein ligase RMA</fullName>
        <ecNumber evidence="11">2.3.2.27</ecNumber>
    </recommendedName>
    <alternativeName>
        <fullName evidence="11">Protein RING membrane-anchor</fullName>
    </alternativeName>
    <alternativeName>
        <fullName evidence="11">RING-type E3 ubiquitin transferase RMA</fullName>
    </alternativeName>
</protein>
<accession>A0AAD8WZ28</accession>